<dbReference type="PANTHER" id="PTHR12802">
    <property type="entry name" value="SWI/SNF COMPLEX-RELATED"/>
    <property type="match status" value="1"/>
</dbReference>
<evidence type="ECO:0000256" key="3">
    <source>
        <dbReference type="ARBA" id="ARBA00023125"/>
    </source>
</evidence>
<dbReference type="InterPro" id="IPR001005">
    <property type="entry name" value="SANT/Myb"/>
</dbReference>
<gene>
    <name evidence="10" type="ORF">SASPL_134870</name>
</gene>
<name>A0A8X8WWT8_SALSN</name>
<dbReference type="Pfam" id="PF24904">
    <property type="entry name" value="RVE6"/>
    <property type="match status" value="1"/>
</dbReference>
<keyword evidence="2" id="KW-0805">Transcription regulation</keyword>
<evidence type="ECO:0000259" key="9">
    <source>
        <dbReference type="PROSITE" id="PS51294"/>
    </source>
</evidence>
<evidence type="ECO:0000313" key="11">
    <source>
        <dbReference type="Proteomes" id="UP000298416"/>
    </source>
</evidence>
<dbReference type="InterPro" id="IPR017884">
    <property type="entry name" value="SANT_dom"/>
</dbReference>
<dbReference type="InterPro" id="IPR009057">
    <property type="entry name" value="Homeodomain-like_sf"/>
</dbReference>
<keyword evidence="3" id="KW-0238">DNA-binding</keyword>
<reference evidence="10" key="2">
    <citation type="submission" date="2020-08" db="EMBL/GenBank/DDBJ databases">
        <title>Plant Genome Project.</title>
        <authorList>
            <person name="Zhang R.-G."/>
        </authorList>
    </citation>
    <scope>NUCLEOTIDE SEQUENCE</scope>
    <source>
        <strain evidence="10">Huo1</strain>
        <tissue evidence="10">Leaf</tissue>
    </source>
</reference>
<dbReference type="NCBIfam" id="TIGR01557">
    <property type="entry name" value="myb_SHAQKYF"/>
    <property type="match status" value="1"/>
</dbReference>
<organism evidence="10">
    <name type="scientific">Salvia splendens</name>
    <name type="common">Scarlet sage</name>
    <dbReference type="NCBI Taxonomy" id="180675"/>
    <lineage>
        <taxon>Eukaryota</taxon>
        <taxon>Viridiplantae</taxon>
        <taxon>Streptophyta</taxon>
        <taxon>Embryophyta</taxon>
        <taxon>Tracheophyta</taxon>
        <taxon>Spermatophyta</taxon>
        <taxon>Magnoliopsida</taxon>
        <taxon>eudicotyledons</taxon>
        <taxon>Gunneridae</taxon>
        <taxon>Pentapetalae</taxon>
        <taxon>asterids</taxon>
        <taxon>lamiids</taxon>
        <taxon>Lamiales</taxon>
        <taxon>Lamiaceae</taxon>
        <taxon>Nepetoideae</taxon>
        <taxon>Mentheae</taxon>
        <taxon>Salviinae</taxon>
        <taxon>Salvia</taxon>
        <taxon>Salvia subgen. Calosphace</taxon>
        <taxon>core Calosphace</taxon>
    </lineage>
</organism>
<dbReference type="SMART" id="SM00717">
    <property type="entry name" value="SANT"/>
    <property type="match status" value="1"/>
</dbReference>
<dbReference type="Gene3D" id="1.10.10.60">
    <property type="entry name" value="Homeodomain-like"/>
    <property type="match status" value="1"/>
</dbReference>
<evidence type="ECO:0000256" key="4">
    <source>
        <dbReference type="ARBA" id="ARBA00023163"/>
    </source>
</evidence>
<proteinExistence type="predicted"/>
<feature type="domain" description="SANT" evidence="8">
    <location>
        <begin position="64"/>
        <end position="117"/>
    </location>
</feature>
<feature type="domain" description="Myb-like" evidence="7">
    <location>
        <begin position="61"/>
        <end position="111"/>
    </location>
</feature>
<dbReference type="AlphaFoldDB" id="A0A8X8WWT8"/>
<protein>
    <submittedName>
        <fullName evidence="10">Uncharacterized protein</fullName>
    </submittedName>
</protein>
<dbReference type="GO" id="GO:0005634">
    <property type="term" value="C:nucleus"/>
    <property type="evidence" value="ECO:0007669"/>
    <property type="project" value="UniProtKB-SubCell"/>
</dbReference>
<evidence type="ECO:0000256" key="5">
    <source>
        <dbReference type="ARBA" id="ARBA00023242"/>
    </source>
</evidence>
<dbReference type="GO" id="GO:0010468">
    <property type="term" value="P:regulation of gene expression"/>
    <property type="evidence" value="ECO:0007669"/>
    <property type="project" value="UniProtKB-ARBA"/>
</dbReference>
<sequence length="418" mass="46269">MVSVYRSPPPDQDFSHFRGFYMSGDPSKMPAADGGKGILLPMAPEVNAADDANKKIRKPYTITKSRESWSEQEHDKFLEALQLFDRDWKKIEAFIGSKTVIQIRSHAQKYFLKVQKNGTSEHVPPPRPKRKAAHPYPQKASKNVVPRTAGPGQSSVAQVETGYAVRRDPFSVPSNPISSSPLSSWSYNVVPAGCLPNIAKDDVGLASVANNYSSSSNDCTPRVWKSNEMDHEVKVKQCNTTKDMPDFAQVYGFIGSVFDPTATDHLQRLRKMEPINVETVLMLMKNLCVNLATPEFEDHVSVVFSIFVSEFSACVLKIWEDHFGTSFSLTLDMHTSTSESCSLHIKWQPKMSVLGVKSSLHRVLEKHYLNLNLKSSLSSKIGGDVSTCCFMMVAIVAALDDGVVEALPCTVSMAMVLS</sequence>
<dbReference type="SUPFAM" id="SSF46689">
    <property type="entry name" value="Homeodomain-like"/>
    <property type="match status" value="1"/>
</dbReference>
<dbReference type="FunFam" id="1.10.10.60:FF:000023">
    <property type="entry name" value="protein REVEILLE 6 isoform X1"/>
    <property type="match status" value="1"/>
</dbReference>
<feature type="region of interest" description="Disordered" evidence="6">
    <location>
        <begin position="115"/>
        <end position="158"/>
    </location>
</feature>
<evidence type="ECO:0000256" key="2">
    <source>
        <dbReference type="ARBA" id="ARBA00023015"/>
    </source>
</evidence>
<feature type="domain" description="HTH myb-type" evidence="9">
    <location>
        <begin position="61"/>
        <end position="115"/>
    </location>
</feature>
<dbReference type="Pfam" id="PF00249">
    <property type="entry name" value="Myb_DNA-binding"/>
    <property type="match status" value="1"/>
</dbReference>
<dbReference type="PROSITE" id="PS51293">
    <property type="entry name" value="SANT"/>
    <property type="match status" value="1"/>
</dbReference>
<dbReference type="PROSITE" id="PS50090">
    <property type="entry name" value="MYB_LIKE"/>
    <property type="match status" value="1"/>
</dbReference>
<reference evidence="10" key="1">
    <citation type="submission" date="2018-01" db="EMBL/GenBank/DDBJ databases">
        <authorList>
            <person name="Mao J.F."/>
        </authorList>
    </citation>
    <scope>NUCLEOTIDE SEQUENCE</scope>
    <source>
        <strain evidence="10">Huo1</strain>
        <tissue evidence="10">Leaf</tissue>
    </source>
</reference>
<evidence type="ECO:0000259" key="7">
    <source>
        <dbReference type="PROSITE" id="PS50090"/>
    </source>
</evidence>
<dbReference type="PANTHER" id="PTHR12802:SF136">
    <property type="entry name" value="PROTEIN REVEILLE 6-LIKE"/>
    <property type="match status" value="1"/>
</dbReference>
<dbReference type="PROSITE" id="PS51294">
    <property type="entry name" value="HTH_MYB"/>
    <property type="match status" value="1"/>
</dbReference>
<evidence type="ECO:0000259" key="8">
    <source>
        <dbReference type="PROSITE" id="PS51293"/>
    </source>
</evidence>
<keyword evidence="11" id="KW-1185">Reference proteome</keyword>
<dbReference type="CDD" id="cd00167">
    <property type="entry name" value="SANT"/>
    <property type="match status" value="1"/>
</dbReference>
<keyword evidence="4" id="KW-0804">Transcription</keyword>
<dbReference type="InterPro" id="IPR017930">
    <property type="entry name" value="Myb_dom"/>
</dbReference>
<accession>A0A8X8WWT8</accession>
<evidence type="ECO:0000313" key="10">
    <source>
        <dbReference type="EMBL" id="KAG6402668.1"/>
    </source>
</evidence>
<dbReference type="InterPro" id="IPR006447">
    <property type="entry name" value="Myb_dom_plants"/>
</dbReference>
<dbReference type="EMBL" id="PNBA02000013">
    <property type="protein sequence ID" value="KAG6402668.1"/>
    <property type="molecule type" value="Genomic_DNA"/>
</dbReference>
<keyword evidence="5" id="KW-0539">Nucleus</keyword>
<dbReference type="Proteomes" id="UP000298416">
    <property type="component" value="Unassembled WGS sequence"/>
</dbReference>
<evidence type="ECO:0000256" key="6">
    <source>
        <dbReference type="SAM" id="MobiDB-lite"/>
    </source>
</evidence>
<evidence type="ECO:0000256" key="1">
    <source>
        <dbReference type="ARBA" id="ARBA00004123"/>
    </source>
</evidence>
<comment type="subcellular location">
    <subcellularLocation>
        <location evidence="1">Nucleus</location>
    </subcellularLocation>
</comment>
<comment type="caution">
    <text evidence="10">The sequence shown here is derived from an EMBL/GenBank/DDBJ whole genome shotgun (WGS) entry which is preliminary data.</text>
</comment>
<dbReference type="GO" id="GO:0003677">
    <property type="term" value="F:DNA binding"/>
    <property type="evidence" value="ECO:0007669"/>
    <property type="project" value="UniProtKB-KW"/>
</dbReference>